<dbReference type="InterPro" id="IPR002970">
    <property type="entry name" value="Tick_his-bd"/>
</dbReference>
<evidence type="ECO:0000256" key="1">
    <source>
        <dbReference type="SAM" id="SignalP"/>
    </source>
</evidence>
<name>A0A0K8RHK6_IXORI</name>
<dbReference type="AlphaFoldDB" id="A0A0K8RHK6"/>
<dbReference type="Pfam" id="PF02098">
    <property type="entry name" value="His_binding"/>
    <property type="match status" value="1"/>
</dbReference>
<keyword evidence="1" id="KW-0732">Signal</keyword>
<dbReference type="GO" id="GO:0030682">
    <property type="term" value="P:symbiont-mediated perturbation of host defenses"/>
    <property type="evidence" value="ECO:0007669"/>
    <property type="project" value="InterPro"/>
</dbReference>
<dbReference type="SUPFAM" id="SSF50814">
    <property type="entry name" value="Lipocalins"/>
    <property type="match status" value="1"/>
</dbReference>
<dbReference type="InterPro" id="IPR012674">
    <property type="entry name" value="Calycin"/>
</dbReference>
<feature type="signal peptide" evidence="1">
    <location>
        <begin position="1"/>
        <end position="22"/>
    </location>
</feature>
<evidence type="ECO:0000313" key="2">
    <source>
        <dbReference type="EMBL" id="JAA70353.1"/>
    </source>
</evidence>
<sequence>MELLMVATAIIICSSFFTTAVGTNDCTDPRGHLAFKAMQSTDKMHMLYTGFDASVIVCTYVTKISEDSSTMSVSVNFTYQINDLPVVYTDPTTKKVENCEGLIAIYNNTTGEKVSQALVLYSNFGTCNINFNIEQQECQLWAYENATNDDIQECLATYKTLCDGEIYEVYNSTCRT</sequence>
<reference evidence="2" key="1">
    <citation type="submission" date="2012-12" db="EMBL/GenBank/DDBJ databases">
        <title>Identification and characterization of a phenylalanine ammonia-lyase gene family in Isatis indigotica Fort.</title>
        <authorList>
            <person name="Liu Q."/>
            <person name="Chen J."/>
            <person name="Zhou X."/>
            <person name="Di P."/>
            <person name="Xiao Y."/>
            <person name="Xuan H."/>
            <person name="Zhang L."/>
            <person name="Chen W."/>
        </authorList>
    </citation>
    <scope>NUCLEOTIDE SEQUENCE</scope>
    <source>
        <tissue evidence="2">Salivary gland</tissue>
    </source>
</reference>
<protein>
    <submittedName>
        <fullName evidence="2">Putative secreted protein</fullName>
    </submittedName>
</protein>
<proteinExistence type="evidence at transcript level"/>
<organism evidence="2">
    <name type="scientific">Ixodes ricinus</name>
    <name type="common">Common tick</name>
    <name type="synonym">Acarus ricinus</name>
    <dbReference type="NCBI Taxonomy" id="34613"/>
    <lineage>
        <taxon>Eukaryota</taxon>
        <taxon>Metazoa</taxon>
        <taxon>Ecdysozoa</taxon>
        <taxon>Arthropoda</taxon>
        <taxon>Chelicerata</taxon>
        <taxon>Arachnida</taxon>
        <taxon>Acari</taxon>
        <taxon>Parasitiformes</taxon>
        <taxon>Ixodida</taxon>
        <taxon>Ixodoidea</taxon>
        <taxon>Ixodidae</taxon>
        <taxon>Ixodinae</taxon>
        <taxon>Ixodes</taxon>
    </lineage>
</organism>
<dbReference type="EMBL" id="GADI01003455">
    <property type="protein sequence ID" value="JAA70353.1"/>
    <property type="molecule type" value="mRNA"/>
</dbReference>
<dbReference type="GO" id="GO:0043176">
    <property type="term" value="F:amine binding"/>
    <property type="evidence" value="ECO:0007669"/>
    <property type="project" value="InterPro"/>
</dbReference>
<feature type="chain" id="PRO_5005517629" evidence="1">
    <location>
        <begin position="23"/>
        <end position="176"/>
    </location>
</feature>
<accession>A0A0K8RHK6</accession>
<dbReference type="Gene3D" id="2.40.128.20">
    <property type="match status" value="1"/>
</dbReference>